<feature type="transmembrane region" description="Helical" evidence="10">
    <location>
        <begin position="456"/>
        <end position="480"/>
    </location>
</feature>
<dbReference type="Proteomes" id="UP000199377">
    <property type="component" value="Unassembled WGS sequence"/>
</dbReference>
<organism evidence="12 13">
    <name type="scientific">Albimonas pacifica</name>
    <dbReference type="NCBI Taxonomy" id="1114924"/>
    <lineage>
        <taxon>Bacteria</taxon>
        <taxon>Pseudomonadati</taxon>
        <taxon>Pseudomonadota</taxon>
        <taxon>Alphaproteobacteria</taxon>
        <taxon>Rhodobacterales</taxon>
        <taxon>Paracoccaceae</taxon>
        <taxon>Albimonas</taxon>
    </lineage>
</organism>
<feature type="transmembrane region" description="Helical" evidence="10">
    <location>
        <begin position="408"/>
        <end position="426"/>
    </location>
</feature>
<dbReference type="OrthoDB" id="8156287at2"/>
<dbReference type="Gene3D" id="3.50.50.60">
    <property type="entry name" value="FAD/NAD(P)-binding domain"/>
    <property type="match status" value="1"/>
</dbReference>
<dbReference type="InterPro" id="IPR036188">
    <property type="entry name" value="FAD/NAD-bd_sf"/>
</dbReference>
<dbReference type="PANTHER" id="PTHR43872">
    <property type="entry name" value="MONOOXYGENASE, PUTATIVE (AFU_ORTHOLOGUE AFUA_8G02570)-RELATED"/>
    <property type="match status" value="1"/>
</dbReference>
<evidence type="ECO:0000313" key="13">
    <source>
        <dbReference type="Proteomes" id="UP000199377"/>
    </source>
</evidence>
<keyword evidence="4" id="KW-1003">Cell membrane</keyword>
<feature type="compositionally biased region" description="Low complexity" evidence="9">
    <location>
        <begin position="295"/>
        <end position="323"/>
    </location>
</feature>
<reference evidence="12 13" key="1">
    <citation type="submission" date="2016-10" db="EMBL/GenBank/DDBJ databases">
        <authorList>
            <person name="de Groot N.N."/>
        </authorList>
    </citation>
    <scope>NUCLEOTIDE SEQUENCE [LARGE SCALE GENOMIC DNA]</scope>
    <source>
        <strain evidence="12 13">CGMCC 1.11030</strain>
    </source>
</reference>
<evidence type="ECO:0000256" key="8">
    <source>
        <dbReference type="ARBA" id="ARBA00023136"/>
    </source>
</evidence>
<dbReference type="RefSeq" id="WP_092859087.1">
    <property type="nucleotide sequence ID" value="NZ_FOQH01000003.1"/>
</dbReference>
<dbReference type="InterPro" id="IPR051820">
    <property type="entry name" value="FAD-binding_MO"/>
</dbReference>
<evidence type="ECO:0000259" key="11">
    <source>
        <dbReference type="Pfam" id="PF01292"/>
    </source>
</evidence>
<dbReference type="EMBL" id="FOQH01000003">
    <property type="protein sequence ID" value="SFH96848.1"/>
    <property type="molecule type" value="Genomic_DNA"/>
</dbReference>
<dbReference type="SUPFAM" id="SSF81342">
    <property type="entry name" value="Transmembrane di-heme cytochromes"/>
    <property type="match status" value="1"/>
</dbReference>
<evidence type="ECO:0000256" key="1">
    <source>
        <dbReference type="ARBA" id="ARBA00001974"/>
    </source>
</evidence>
<proteinExistence type="inferred from homology"/>
<keyword evidence="13" id="KW-1185">Reference proteome</keyword>
<feature type="region of interest" description="Disordered" evidence="9">
    <location>
        <begin position="295"/>
        <end position="330"/>
    </location>
</feature>
<dbReference type="InterPro" id="IPR011577">
    <property type="entry name" value="Cyt_b561_bac/Ni-Hgenase"/>
</dbReference>
<evidence type="ECO:0000256" key="4">
    <source>
        <dbReference type="ARBA" id="ARBA00022475"/>
    </source>
</evidence>
<keyword evidence="5 10" id="KW-0812">Transmembrane</keyword>
<keyword evidence="7" id="KW-0560">Oxidoreductase</keyword>
<feature type="transmembrane region" description="Helical" evidence="10">
    <location>
        <begin position="486"/>
        <end position="509"/>
    </location>
</feature>
<comment type="similarity">
    <text evidence="3">Belongs to the FAD-binding monooxygenase family.</text>
</comment>
<keyword evidence="7" id="KW-0503">Monooxygenase</keyword>
<gene>
    <name evidence="12" type="ORF">SAMN05216258_103306</name>
</gene>
<evidence type="ECO:0000256" key="9">
    <source>
        <dbReference type="SAM" id="MobiDB-lite"/>
    </source>
</evidence>
<evidence type="ECO:0000256" key="2">
    <source>
        <dbReference type="ARBA" id="ARBA00004651"/>
    </source>
</evidence>
<evidence type="ECO:0000256" key="6">
    <source>
        <dbReference type="ARBA" id="ARBA00022989"/>
    </source>
</evidence>
<sequence>MIGSGAGAVTLVPAPAETAAHVTQVQRTPGYVPPMPSGDPLAALARRLPPPRRAYAFARRKYVLLQRWVWRLCRRCPQTARRLIAWIDRRSLPEGFDVDRPFNLPYDPWDQRLRAVPDGDFCAAIREGRAPLVTGAAARFTPEGLRMQDGTEVEADAIVTATGLTLQLFGGAALSVDGAAAVPSEHLVFGGMMRSGAPNVCFAIGCTNAAWTLKIGLLCEHFRRRLDHMEATGAAVRTPVRPAQGPAERARAEARLKVCEEKLLKTPPATAARAILDGVARGRSRIGVTRAASGSTASSACCPSAARPASRPSRRSSSPTEPCVARRGGTAPTAVADGAAGFQRATPSAPLLSRSQDMTQAAALSYSPAQKILHWAVVALIALQWLVFDSMGRPFHDSMEAGAQVWSTVPVVHLVIGLTVLALALARLRLRRSHGAPEAPAAEPEPFRTASKWAHVAIYALLLAMPLTGLAAWFGLIGAAAELHEILMNLLLALVFVHVAAVLVHQFVWKTDLLARMK</sequence>
<evidence type="ECO:0000256" key="10">
    <source>
        <dbReference type="SAM" id="Phobius"/>
    </source>
</evidence>
<dbReference type="GO" id="GO:0022904">
    <property type="term" value="P:respiratory electron transport chain"/>
    <property type="evidence" value="ECO:0007669"/>
    <property type="project" value="InterPro"/>
</dbReference>
<feature type="domain" description="Cytochrome b561 bacterial/Ni-hydrogenase" evidence="11">
    <location>
        <begin position="366"/>
        <end position="517"/>
    </location>
</feature>
<feature type="transmembrane region" description="Helical" evidence="10">
    <location>
        <begin position="372"/>
        <end position="388"/>
    </location>
</feature>
<dbReference type="GO" id="GO:0005886">
    <property type="term" value="C:plasma membrane"/>
    <property type="evidence" value="ECO:0007669"/>
    <property type="project" value="UniProtKB-SubCell"/>
</dbReference>
<dbReference type="PANTHER" id="PTHR43872:SF1">
    <property type="entry name" value="MONOOXYGENASE, PUTATIVE (AFU_ORTHOLOGUE AFUA_8G02570)-RELATED"/>
    <property type="match status" value="1"/>
</dbReference>
<dbReference type="STRING" id="1114924.SAMN05216258_103306"/>
<evidence type="ECO:0000313" key="12">
    <source>
        <dbReference type="EMBL" id="SFH96848.1"/>
    </source>
</evidence>
<comment type="subcellular location">
    <subcellularLocation>
        <location evidence="2">Cell membrane</location>
        <topology evidence="2">Multi-pass membrane protein</topology>
    </subcellularLocation>
</comment>
<dbReference type="AlphaFoldDB" id="A0A1I3ED56"/>
<evidence type="ECO:0000256" key="5">
    <source>
        <dbReference type="ARBA" id="ARBA00022692"/>
    </source>
</evidence>
<evidence type="ECO:0000256" key="3">
    <source>
        <dbReference type="ARBA" id="ARBA00010139"/>
    </source>
</evidence>
<keyword evidence="6 10" id="KW-1133">Transmembrane helix</keyword>
<accession>A0A1I3ED56</accession>
<dbReference type="InterPro" id="IPR016174">
    <property type="entry name" value="Di-haem_cyt_TM"/>
</dbReference>
<dbReference type="GO" id="GO:0004497">
    <property type="term" value="F:monooxygenase activity"/>
    <property type="evidence" value="ECO:0007669"/>
    <property type="project" value="UniProtKB-KW"/>
</dbReference>
<name>A0A1I3ED56_9RHOB</name>
<comment type="cofactor">
    <cofactor evidence="1">
        <name>FAD</name>
        <dbReference type="ChEBI" id="CHEBI:57692"/>
    </cofactor>
</comment>
<dbReference type="Pfam" id="PF01292">
    <property type="entry name" value="Ni_hydr_CYTB"/>
    <property type="match status" value="1"/>
</dbReference>
<keyword evidence="8 10" id="KW-0472">Membrane</keyword>
<protein>
    <submittedName>
        <fullName evidence="12">Cytochrome b561</fullName>
    </submittedName>
</protein>
<dbReference type="Gene3D" id="1.20.950.20">
    <property type="entry name" value="Transmembrane di-heme cytochromes, Chain C"/>
    <property type="match status" value="1"/>
</dbReference>
<evidence type="ECO:0000256" key="7">
    <source>
        <dbReference type="ARBA" id="ARBA00023033"/>
    </source>
</evidence>
<dbReference type="SUPFAM" id="SSF51905">
    <property type="entry name" value="FAD/NAD(P)-binding domain"/>
    <property type="match status" value="1"/>
</dbReference>
<dbReference type="GO" id="GO:0009055">
    <property type="term" value="F:electron transfer activity"/>
    <property type="evidence" value="ECO:0007669"/>
    <property type="project" value="InterPro"/>
</dbReference>